<dbReference type="PANTHER" id="PTHR20883">
    <property type="entry name" value="PHYTANOYL-COA DIOXYGENASE DOMAIN CONTAINING 1"/>
    <property type="match status" value="1"/>
</dbReference>
<dbReference type="KEGG" id="glj:GKIL_1424"/>
<name>U5QJ04_GLOK1</name>
<dbReference type="Gene3D" id="2.60.120.620">
    <property type="entry name" value="q2cbj1_9rhob like domain"/>
    <property type="match status" value="1"/>
</dbReference>
<dbReference type="EMBL" id="CP003587">
    <property type="protein sequence ID" value="AGY57670.1"/>
    <property type="molecule type" value="Genomic_DNA"/>
</dbReference>
<accession>U5QJ04</accession>
<organism evidence="1 2">
    <name type="scientific">Gloeobacter kilaueensis (strain ATCC BAA-2537 / CCAP 1431/1 / ULC 316 / JS1)</name>
    <dbReference type="NCBI Taxonomy" id="1183438"/>
    <lineage>
        <taxon>Bacteria</taxon>
        <taxon>Bacillati</taxon>
        <taxon>Cyanobacteriota</taxon>
        <taxon>Cyanophyceae</taxon>
        <taxon>Gloeobacterales</taxon>
        <taxon>Gloeobacteraceae</taxon>
        <taxon>Gloeobacter</taxon>
    </lineage>
</organism>
<dbReference type="eggNOG" id="COG5285">
    <property type="taxonomic scope" value="Bacteria"/>
</dbReference>
<dbReference type="AlphaFoldDB" id="U5QJ04"/>
<dbReference type="HOGENOM" id="CLU_085070_0_0_3"/>
<dbReference type="InterPro" id="IPR008775">
    <property type="entry name" value="Phytyl_CoA_dOase-like"/>
</dbReference>
<dbReference type="Proteomes" id="UP000017396">
    <property type="component" value="Chromosome"/>
</dbReference>
<dbReference type="SUPFAM" id="SSF51197">
    <property type="entry name" value="Clavaminate synthase-like"/>
    <property type="match status" value="1"/>
</dbReference>
<evidence type="ECO:0000313" key="2">
    <source>
        <dbReference type="Proteomes" id="UP000017396"/>
    </source>
</evidence>
<dbReference type="STRING" id="1183438.GKIL_1424"/>
<evidence type="ECO:0000313" key="1">
    <source>
        <dbReference type="EMBL" id="AGY57670.1"/>
    </source>
</evidence>
<dbReference type="Pfam" id="PF05721">
    <property type="entry name" value="PhyH"/>
    <property type="match status" value="1"/>
</dbReference>
<reference evidence="1 2" key="1">
    <citation type="journal article" date="2013" name="PLoS ONE">
        <title>Cultivation and Complete Genome Sequencing of Gloeobacter kilaueensis sp. nov., from a Lava Cave in Kilauea Caldera, Hawai'i.</title>
        <authorList>
            <person name="Saw J.H."/>
            <person name="Schatz M."/>
            <person name="Brown M.V."/>
            <person name="Kunkel D.D."/>
            <person name="Foster J.S."/>
            <person name="Shick H."/>
            <person name="Christensen S."/>
            <person name="Hou S."/>
            <person name="Wan X."/>
            <person name="Donachie S.P."/>
        </authorList>
    </citation>
    <scope>NUCLEOTIDE SEQUENCE [LARGE SCALE GENOMIC DNA]</scope>
    <source>
        <strain evidence="2">JS</strain>
    </source>
</reference>
<gene>
    <name evidence="1" type="ORF">GKIL_1424</name>
</gene>
<proteinExistence type="predicted"/>
<dbReference type="GO" id="GO:0016706">
    <property type="term" value="F:2-oxoglutarate-dependent dioxygenase activity"/>
    <property type="evidence" value="ECO:0007669"/>
    <property type="project" value="UniProtKB-ARBA"/>
</dbReference>
<sequence length="236" mass="26017">MDGFAVVPEGLTPVVVGGLLDELSQLPDCQQVRRQGEVYAVRELFSVLPSLAALVCSPAIRALVEPVLGPECFAVRSLLFDKTPRANWKVCWHQDRTIALKRRIDVAGFGPWSRKAGVVHAHAPKAILERMLTLRLHLDDSTALNGPLRVLPGSHRSGCLDWQTVQHWQATETAITCLVPRGGALLMQPLLLHASSAAHLPHHRRVIQIEFAADELPGGLEWRWACKAENSLKEPP</sequence>
<protein>
    <submittedName>
        <fullName evidence="1">Protein involved in biosynthesis of mitomycin antibiotics/polyketide fumonisin</fullName>
    </submittedName>
</protein>
<dbReference type="GO" id="GO:0005506">
    <property type="term" value="F:iron ion binding"/>
    <property type="evidence" value="ECO:0007669"/>
    <property type="project" value="UniProtKB-ARBA"/>
</dbReference>
<keyword evidence="2" id="KW-1185">Reference proteome</keyword>
<dbReference type="PANTHER" id="PTHR20883:SF48">
    <property type="entry name" value="ECTOINE DIOXYGENASE"/>
    <property type="match status" value="1"/>
</dbReference>